<comment type="caution">
    <text evidence="1">The sequence shown here is derived from an EMBL/GenBank/DDBJ whole genome shotgun (WGS) entry which is preliminary data.</text>
</comment>
<proteinExistence type="predicted"/>
<name>A0ACB7T2L0_HYAAI</name>
<evidence type="ECO:0000313" key="2">
    <source>
        <dbReference type="Proteomes" id="UP000821845"/>
    </source>
</evidence>
<accession>A0ACB7T2L0</accession>
<dbReference type="Proteomes" id="UP000821845">
    <property type="component" value="Chromosome 2"/>
</dbReference>
<protein>
    <submittedName>
        <fullName evidence="1">Uncharacterized protein</fullName>
    </submittedName>
</protein>
<organism evidence="1 2">
    <name type="scientific">Hyalomma asiaticum</name>
    <name type="common">Tick</name>
    <dbReference type="NCBI Taxonomy" id="266040"/>
    <lineage>
        <taxon>Eukaryota</taxon>
        <taxon>Metazoa</taxon>
        <taxon>Ecdysozoa</taxon>
        <taxon>Arthropoda</taxon>
        <taxon>Chelicerata</taxon>
        <taxon>Arachnida</taxon>
        <taxon>Acari</taxon>
        <taxon>Parasitiformes</taxon>
        <taxon>Ixodida</taxon>
        <taxon>Ixodoidea</taxon>
        <taxon>Ixodidae</taxon>
        <taxon>Hyalomminae</taxon>
        <taxon>Hyalomma</taxon>
    </lineage>
</organism>
<dbReference type="EMBL" id="CM023482">
    <property type="protein sequence ID" value="KAH6940364.1"/>
    <property type="molecule type" value="Genomic_DNA"/>
</dbReference>
<reference evidence="1" key="1">
    <citation type="submission" date="2020-05" db="EMBL/GenBank/DDBJ databases">
        <title>Large-scale comparative analyses of tick genomes elucidate their genetic diversity and vector capacities.</title>
        <authorList>
            <person name="Jia N."/>
            <person name="Wang J."/>
            <person name="Shi W."/>
            <person name="Du L."/>
            <person name="Sun Y."/>
            <person name="Zhan W."/>
            <person name="Jiang J."/>
            <person name="Wang Q."/>
            <person name="Zhang B."/>
            <person name="Ji P."/>
            <person name="Sakyi L.B."/>
            <person name="Cui X."/>
            <person name="Yuan T."/>
            <person name="Jiang B."/>
            <person name="Yang W."/>
            <person name="Lam T.T.-Y."/>
            <person name="Chang Q."/>
            <person name="Ding S."/>
            <person name="Wang X."/>
            <person name="Zhu J."/>
            <person name="Ruan X."/>
            <person name="Zhao L."/>
            <person name="Wei J."/>
            <person name="Que T."/>
            <person name="Du C."/>
            <person name="Cheng J."/>
            <person name="Dai P."/>
            <person name="Han X."/>
            <person name="Huang E."/>
            <person name="Gao Y."/>
            <person name="Liu J."/>
            <person name="Shao H."/>
            <person name="Ye R."/>
            <person name="Li L."/>
            <person name="Wei W."/>
            <person name="Wang X."/>
            <person name="Wang C."/>
            <person name="Yang T."/>
            <person name="Huo Q."/>
            <person name="Li W."/>
            <person name="Guo W."/>
            <person name="Chen H."/>
            <person name="Zhou L."/>
            <person name="Ni X."/>
            <person name="Tian J."/>
            <person name="Zhou Y."/>
            <person name="Sheng Y."/>
            <person name="Liu T."/>
            <person name="Pan Y."/>
            <person name="Xia L."/>
            <person name="Li J."/>
            <person name="Zhao F."/>
            <person name="Cao W."/>
        </authorList>
    </citation>
    <scope>NUCLEOTIDE SEQUENCE</scope>
    <source>
        <strain evidence="1">Hyas-2018</strain>
    </source>
</reference>
<evidence type="ECO:0000313" key="1">
    <source>
        <dbReference type="EMBL" id="KAH6940364.1"/>
    </source>
</evidence>
<gene>
    <name evidence="1" type="ORF">HPB50_027095</name>
</gene>
<sequence>MRQELHTIHQELLMNGYPKKFIRNVEDRILNSRPSQSKSLRRRAGIPYVPGVSEALSRIFSRYDLRVTHMPSNKLGDQLVNMNDRLDTKRYPGVV</sequence>
<keyword evidence="2" id="KW-1185">Reference proteome</keyword>